<dbReference type="Proteomes" id="UP000675881">
    <property type="component" value="Chromosome 2"/>
</dbReference>
<name>A0A7R8CMV6_LEPSM</name>
<evidence type="ECO:0000256" key="1">
    <source>
        <dbReference type="SAM" id="MobiDB-lite"/>
    </source>
</evidence>
<sequence>MTILSSSVFQEQETRGSNVSDSSDPRIQKMMESIIQEPRAFFKNQSRDEDDLTLDEKEGIARRLLVEKPDVFLTRYSLLSPPIACLFSKTAPAPITRTMSLKESLKN</sequence>
<dbReference type="EMBL" id="HG994581">
    <property type="protein sequence ID" value="CAF2868802.1"/>
    <property type="molecule type" value="Genomic_DNA"/>
</dbReference>
<accession>A0A7R8CMV6</accession>
<gene>
    <name evidence="2" type="ORF">LSAA_6787</name>
</gene>
<organism evidence="2 3">
    <name type="scientific">Lepeophtheirus salmonis</name>
    <name type="common">Salmon louse</name>
    <name type="synonym">Caligus salmonis</name>
    <dbReference type="NCBI Taxonomy" id="72036"/>
    <lineage>
        <taxon>Eukaryota</taxon>
        <taxon>Metazoa</taxon>
        <taxon>Ecdysozoa</taxon>
        <taxon>Arthropoda</taxon>
        <taxon>Crustacea</taxon>
        <taxon>Multicrustacea</taxon>
        <taxon>Hexanauplia</taxon>
        <taxon>Copepoda</taxon>
        <taxon>Siphonostomatoida</taxon>
        <taxon>Caligidae</taxon>
        <taxon>Lepeophtheirus</taxon>
    </lineage>
</organism>
<protein>
    <submittedName>
        <fullName evidence="2">(salmon louse) hypothetical protein</fullName>
    </submittedName>
</protein>
<reference evidence="2" key="1">
    <citation type="submission" date="2021-02" db="EMBL/GenBank/DDBJ databases">
        <authorList>
            <person name="Bekaert M."/>
        </authorList>
    </citation>
    <scope>NUCLEOTIDE SEQUENCE</scope>
    <source>
        <strain evidence="2">IoA-00</strain>
    </source>
</reference>
<dbReference type="OrthoDB" id="333176at2759"/>
<dbReference type="AlphaFoldDB" id="A0A7R8CMV6"/>
<keyword evidence="3" id="KW-1185">Reference proteome</keyword>
<evidence type="ECO:0000313" key="2">
    <source>
        <dbReference type="EMBL" id="CAF2868802.1"/>
    </source>
</evidence>
<proteinExistence type="predicted"/>
<feature type="compositionally biased region" description="Polar residues" evidence="1">
    <location>
        <begin position="1"/>
        <end position="22"/>
    </location>
</feature>
<feature type="region of interest" description="Disordered" evidence="1">
    <location>
        <begin position="1"/>
        <end position="27"/>
    </location>
</feature>
<evidence type="ECO:0000313" key="3">
    <source>
        <dbReference type="Proteomes" id="UP000675881"/>
    </source>
</evidence>